<reference evidence="2 3" key="1">
    <citation type="submission" date="2019-04" db="EMBL/GenBank/DDBJ databases">
        <authorList>
            <consortium name="DOE Joint Genome Institute"/>
            <person name="Mondo S."/>
            <person name="Kjaerbolling I."/>
            <person name="Vesth T."/>
            <person name="Frisvad J.C."/>
            <person name="Nybo J.L."/>
            <person name="Theobald S."/>
            <person name="Kildgaard S."/>
            <person name="Isbrandt T."/>
            <person name="Kuo A."/>
            <person name="Sato A."/>
            <person name="Lyhne E.K."/>
            <person name="Kogle M.E."/>
            <person name="Wiebenga A."/>
            <person name="Kun R.S."/>
            <person name="Lubbers R.J."/>
            <person name="Makela M.R."/>
            <person name="Barry K."/>
            <person name="Chovatia M."/>
            <person name="Clum A."/>
            <person name="Daum C."/>
            <person name="Haridas S."/>
            <person name="He G."/>
            <person name="LaButti K."/>
            <person name="Lipzen A."/>
            <person name="Riley R."/>
            <person name="Salamov A."/>
            <person name="Simmons B.A."/>
            <person name="Magnuson J.K."/>
            <person name="Henrissat B."/>
            <person name="Mortensen U.H."/>
            <person name="Larsen T.O."/>
            <person name="Devries R.P."/>
            <person name="Grigoriev I.V."/>
            <person name="Machida M."/>
            <person name="Baker S.E."/>
            <person name="Andersen M.R."/>
            <person name="Cantor M.N."/>
            <person name="Hua S.X."/>
        </authorList>
    </citation>
    <scope>NUCLEOTIDE SEQUENCE [LARGE SCALE GENOMIC DNA]</scope>
    <source>
        <strain evidence="2 3">CBS 119388</strain>
    </source>
</reference>
<feature type="region of interest" description="Disordered" evidence="1">
    <location>
        <begin position="80"/>
        <end position="111"/>
    </location>
</feature>
<dbReference type="EMBL" id="ML736768">
    <property type="protein sequence ID" value="KAE8404369.1"/>
    <property type="molecule type" value="Genomic_DNA"/>
</dbReference>
<keyword evidence="3" id="KW-1185">Reference proteome</keyword>
<proteinExistence type="predicted"/>
<gene>
    <name evidence="2" type="ORF">BDV37DRAFT_282918</name>
</gene>
<dbReference type="AlphaFoldDB" id="A0A5N7DDP9"/>
<dbReference type="OrthoDB" id="412788at2759"/>
<evidence type="ECO:0000256" key="1">
    <source>
        <dbReference type="SAM" id="MobiDB-lite"/>
    </source>
</evidence>
<dbReference type="GeneID" id="43671853"/>
<sequence length="241" mass="28360">MGHHQAVTFQHLETSDGERELFRPWTSYWPPLPGSHLYKWLEEEIPDALTWRFQPDSPFDQPWKIWIKKLREAGKFYALDPPQRPDPVASSHGKVADEGAKQKELSRQENTRRIDEEIKSLELPAQQINNFEYLAWDPRFLVEKPFRSRLPFLDGLRQDYVLSQPYRVPIHDISGAENHLTLDTSGFSFLRVPAKMDEWSDDSIRNQYLPQMQQWLKEYFGSELVYIFTYSVGSRVSDGTE</sequence>
<evidence type="ECO:0000313" key="2">
    <source>
        <dbReference type="EMBL" id="KAE8404369.1"/>
    </source>
</evidence>
<name>A0A5N7DDP9_9EURO</name>
<dbReference type="Proteomes" id="UP000325579">
    <property type="component" value="Unassembled WGS sequence"/>
</dbReference>
<feature type="compositionally biased region" description="Basic and acidic residues" evidence="1">
    <location>
        <begin position="94"/>
        <end position="111"/>
    </location>
</feature>
<dbReference type="RefSeq" id="XP_031941688.1">
    <property type="nucleotide sequence ID" value="XM_032087162.1"/>
</dbReference>
<protein>
    <submittedName>
        <fullName evidence="2">Uncharacterized protein</fullName>
    </submittedName>
</protein>
<accession>A0A5N7DDP9</accession>
<organism evidence="2 3">
    <name type="scientific">Aspergillus pseudonomiae</name>
    <dbReference type="NCBI Taxonomy" id="1506151"/>
    <lineage>
        <taxon>Eukaryota</taxon>
        <taxon>Fungi</taxon>
        <taxon>Dikarya</taxon>
        <taxon>Ascomycota</taxon>
        <taxon>Pezizomycotina</taxon>
        <taxon>Eurotiomycetes</taxon>
        <taxon>Eurotiomycetidae</taxon>
        <taxon>Eurotiales</taxon>
        <taxon>Aspergillaceae</taxon>
        <taxon>Aspergillus</taxon>
        <taxon>Aspergillus subgen. Circumdati</taxon>
    </lineage>
</organism>
<evidence type="ECO:0000313" key="3">
    <source>
        <dbReference type="Proteomes" id="UP000325579"/>
    </source>
</evidence>